<feature type="region of interest" description="Disordered" evidence="1">
    <location>
        <begin position="1"/>
        <end position="47"/>
    </location>
</feature>
<dbReference type="Proteomes" id="UP001055439">
    <property type="component" value="Chromosome 5"/>
</dbReference>
<gene>
    <name evidence="3" type="ORF">MUK42_34543</name>
</gene>
<evidence type="ECO:0000313" key="3">
    <source>
        <dbReference type="EMBL" id="URE06797.1"/>
    </source>
</evidence>
<name>A0A9E7G5U9_9LILI</name>
<feature type="compositionally biased region" description="Pro residues" evidence="1">
    <location>
        <begin position="285"/>
        <end position="296"/>
    </location>
</feature>
<dbReference type="EMBL" id="CP097507">
    <property type="protein sequence ID" value="URE06797.1"/>
    <property type="molecule type" value="Genomic_DNA"/>
</dbReference>
<feature type="transmembrane region" description="Helical" evidence="2">
    <location>
        <begin position="98"/>
        <end position="117"/>
    </location>
</feature>
<dbReference type="OrthoDB" id="1045822at2759"/>
<keyword evidence="2" id="KW-0812">Transmembrane</keyword>
<sequence>MVEISSDGTQSDTSPAVTIPPVVGGDPVPSATPGSHAPDEPPSQEEQKLIGRPWTTSLFDCGANKTNAVLTAFCPCVTFGQIAEVLDEGQTSCTLGSFMYILLVPALCTCWILGAYYRQQLRKKYNLISSPAEDCTLHLFCPCCSLCQEYRELHNRGLDPSQGWLGYLAKQQETRTLPPNGQSMDKKAAYRVYVDSVNSSAPPGHRGSPRSCSAAFTLAPLPTSQSKGAHTDANLPPDDPSVSAFFVEPSVLSPLFLVGTVDETVRMKKEGQRSEIACRTLQPPRLNPPSALPRWL</sequence>
<evidence type="ECO:0000313" key="4">
    <source>
        <dbReference type="Proteomes" id="UP001055439"/>
    </source>
</evidence>
<keyword evidence="4" id="KW-1185">Reference proteome</keyword>
<dbReference type="Pfam" id="PF04749">
    <property type="entry name" value="PLAC8"/>
    <property type="match status" value="1"/>
</dbReference>
<dbReference type="InterPro" id="IPR006461">
    <property type="entry name" value="PLAC_motif_containing"/>
</dbReference>
<organism evidence="3 4">
    <name type="scientific">Musa troglodytarum</name>
    <name type="common">fe'i banana</name>
    <dbReference type="NCBI Taxonomy" id="320322"/>
    <lineage>
        <taxon>Eukaryota</taxon>
        <taxon>Viridiplantae</taxon>
        <taxon>Streptophyta</taxon>
        <taxon>Embryophyta</taxon>
        <taxon>Tracheophyta</taxon>
        <taxon>Spermatophyta</taxon>
        <taxon>Magnoliopsida</taxon>
        <taxon>Liliopsida</taxon>
        <taxon>Zingiberales</taxon>
        <taxon>Musaceae</taxon>
        <taxon>Musa</taxon>
    </lineage>
</organism>
<feature type="region of interest" description="Disordered" evidence="1">
    <location>
        <begin position="270"/>
        <end position="296"/>
    </location>
</feature>
<evidence type="ECO:0000256" key="2">
    <source>
        <dbReference type="SAM" id="Phobius"/>
    </source>
</evidence>
<dbReference type="PANTHER" id="PTHR15907">
    <property type="entry name" value="DUF614 FAMILY PROTEIN-RELATED"/>
    <property type="match status" value="1"/>
</dbReference>
<keyword evidence="2" id="KW-0472">Membrane</keyword>
<dbReference type="AlphaFoldDB" id="A0A9E7G5U9"/>
<dbReference type="NCBIfam" id="TIGR01571">
    <property type="entry name" value="A_thal_Cys_rich"/>
    <property type="match status" value="1"/>
</dbReference>
<evidence type="ECO:0000256" key="1">
    <source>
        <dbReference type="SAM" id="MobiDB-lite"/>
    </source>
</evidence>
<reference evidence="3" key="1">
    <citation type="submission" date="2022-05" db="EMBL/GenBank/DDBJ databases">
        <title>The Musa troglodytarum L. genome provides insights into the mechanism of non-climacteric behaviour and enrichment of carotenoids.</title>
        <authorList>
            <person name="Wang J."/>
        </authorList>
    </citation>
    <scope>NUCLEOTIDE SEQUENCE</scope>
    <source>
        <tissue evidence="3">Leaf</tissue>
    </source>
</reference>
<feature type="compositionally biased region" description="Polar residues" evidence="1">
    <location>
        <begin position="1"/>
        <end position="16"/>
    </location>
</feature>
<protein>
    <submittedName>
        <fullName evidence="3">Protein PLANT CADMIUM RESISTANCE</fullName>
    </submittedName>
</protein>
<proteinExistence type="predicted"/>
<accession>A0A9E7G5U9</accession>
<keyword evidence="2" id="KW-1133">Transmembrane helix</keyword>